<dbReference type="AlphaFoldDB" id="N6UB32"/>
<gene>
    <name evidence="5" type="ORF">RHSP_36654</name>
</gene>
<protein>
    <submittedName>
        <fullName evidence="5">Transcriptional regulator, AraC family operon transcriptional activator</fullName>
    </submittedName>
</protein>
<dbReference type="SUPFAM" id="SSF46689">
    <property type="entry name" value="Homeodomain-like"/>
    <property type="match status" value="1"/>
</dbReference>
<dbReference type="EMBL" id="AQHN01000003">
    <property type="protein sequence ID" value="ENN89729.1"/>
    <property type="molecule type" value="Genomic_DNA"/>
</dbReference>
<keyword evidence="2" id="KW-0238">DNA-binding</keyword>
<feature type="domain" description="HTH araC/xylS-type" evidence="4">
    <location>
        <begin position="256"/>
        <end position="356"/>
    </location>
</feature>
<dbReference type="PATRIC" id="fig|363754.4.peg.163"/>
<dbReference type="GO" id="GO:0043565">
    <property type="term" value="F:sequence-specific DNA binding"/>
    <property type="evidence" value="ECO:0007669"/>
    <property type="project" value="InterPro"/>
</dbReference>
<evidence type="ECO:0000256" key="1">
    <source>
        <dbReference type="ARBA" id="ARBA00023015"/>
    </source>
</evidence>
<dbReference type="STRING" id="363754.RHSP_36654"/>
<organism evidence="5 6">
    <name type="scientific">Rhizobium freirei PRF 81</name>
    <dbReference type="NCBI Taxonomy" id="363754"/>
    <lineage>
        <taxon>Bacteria</taxon>
        <taxon>Pseudomonadati</taxon>
        <taxon>Pseudomonadota</taxon>
        <taxon>Alphaproteobacteria</taxon>
        <taxon>Hyphomicrobiales</taxon>
        <taxon>Rhizobiaceae</taxon>
        <taxon>Rhizobium/Agrobacterium group</taxon>
        <taxon>Rhizobium</taxon>
    </lineage>
</organism>
<dbReference type="InterPro" id="IPR018062">
    <property type="entry name" value="HTH_AraC-typ_CS"/>
</dbReference>
<keyword evidence="3" id="KW-0804">Transcription</keyword>
<dbReference type="InterPro" id="IPR018060">
    <property type="entry name" value="HTH_AraC"/>
</dbReference>
<evidence type="ECO:0000259" key="4">
    <source>
        <dbReference type="PROSITE" id="PS01124"/>
    </source>
</evidence>
<dbReference type="InterPro" id="IPR009057">
    <property type="entry name" value="Homeodomain-like_sf"/>
</dbReference>
<keyword evidence="6" id="KW-1185">Reference proteome</keyword>
<reference evidence="5 6" key="1">
    <citation type="journal article" date="2012" name="BMC Genomics">
        <title>Genomic basis of broad host range and environmental adaptability of Rhizobium tropici CIAT 899 and Rhizobium sp. PRF 81 which are used in inoculants for common bean (Phaseolus vulgaris L.).</title>
        <authorList>
            <person name="Ormeno-Orrillo E."/>
            <person name="Menna P."/>
            <person name="Almeida L.G."/>
            <person name="Ollero F.J."/>
            <person name="Nicolas M.F."/>
            <person name="Pains Rodrigues E."/>
            <person name="Shigueyoshi Nakatani A."/>
            <person name="Silva Batista J.S."/>
            <person name="Oliveira Chueire L.M."/>
            <person name="Souza R.C."/>
            <person name="Ribeiro Vasconcelos A.T."/>
            <person name="Megias M."/>
            <person name="Hungria M."/>
            <person name="Martinez-Romero E."/>
        </authorList>
    </citation>
    <scope>NUCLEOTIDE SEQUENCE [LARGE SCALE GENOMIC DNA]</scope>
    <source>
        <strain evidence="5 6">PRF 81</strain>
    </source>
</reference>
<accession>N6UB32</accession>
<dbReference type="SMART" id="SM00342">
    <property type="entry name" value="HTH_ARAC"/>
    <property type="match status" value="1"/>
</dbReference>
<dbReference type="PROSITE" id="PS01124">
    <property type="entry name" value="HTH_ARAC_FAMILY_2"/>
    <property type="match status" value="1"/>
</dbReference>
<sequence length="359" mass="40505">MLLWSTETVEKSRYRFRPQLPHISSTDRFRMPQNISSDFIPRFQGSTFEYMLETFAGSFGSFDAWRTGREQAFCWKADFWSDGKLSLISGQYSSEWCARAAPETPEWLSVILPRAGAVDITLGRAEIEGTPGRLLLANNREAERISVRGAPHRSDVLRLNWTMIAQTVTAILEVPLIGSMDLAPTIDLSTTSGQLISGLAETLIIGMRNNGPLFHSPIAMSNLTHALADLVVRSIPHRFSYLLDKKVHLIAPRHIHRAIEFMHVNIEKPLTMQSVADAAGVSIRSLETGFRSFRGTTPSAYLRKIRLQAAREDLLDPLNRQSLREVCLKWGFFHFGRFASSYRMVYGEKPSETKKRSGC</sequence>
<evidence type="ECO:0000256" key="2">
    <source>
        <dbReference type="ARBA" id="ARBA00023125"/>
    </source>
</evidence>
<evidence type="ECO:0000313" key="5">
    <source>
        <dbReference type="EMBL" id="ENN89729.1"/>
    </source>
</evidence>
<proteinExistence type="predicted"/>
<evidence type="ECO:0000313" key="6">
    <source>
        <dbReference type="Proteomes" id="UP000012429"/>
    </source>
</evidence>
<evidence type="ECO:0000256" key="3">
    <source>
        <dbReference type="ARBA" id="ARBA00023163"/>
    </source>
</evidence>
<dbReference type="Pfam" id="PF12833">
    <property type="entry name" value="HTH_18"/>
    <property type="match status" value="1"/>
</dbReference>
<dbReference type="InterPro" id="IPR050204">
    <property type="entry name" value="AraC_XylS_family_regulators"/>
</dbReference>
<dbReference type="PROSITE" id="PS00041">
    <property type="entry name" value="HTH_ARAC_FAMILY_1"/>
    <property type="match status" value="1"/>
</dbReference>
<name>N6UB32_9HYPH</name>
<dbReference type="PANTHER" id="PTHR46796:SF12">
    <property type="entry name" value="HTH-TYPE DNA-BINDING TRANSCRIPTIONAL ACTIVATOR EUTR"/>
    <property type="match status" value="1"/>
</dbReference>
<keyword evidence="1" id="KW-0805">Transcription regulation</keyword>
<dbReference type="PANTHER" id="PTHR46796">
    <property type="entry name" value="HTH-TYPE TRANSCRIPTIONAL ACTIVATOR RHAS-RELATED"/>
    <property type="match status" value="1"/>
</dbReference>
<dbReference type="GO" id="GO:0003700">
    <property type="term" value="F:DNA-binding transcription factor activity"/>
    <property type="evidence" value="ECO:0007669"/>
    <property type="project" value="InterPro"/>
</dbReference>
<dbReference type="Pfam" id="PF14525">
    <property type="entry name" value="AraC_binding_2"/>
    <property type="match status" value="1"/>
</dbReference>
<dbReference type="Proteomes" id="UP000012429">
    <property type="component" value="Unassembled WGS sequence"/>
</dbReference>
<dbReference type="InterPro" id="IPR035418">
    <property type="entry name" value="AraC-bd_2"/>
</dbReference>
<dbReference type="Gene3D" id="1.10.10.60">
    <property type="entry name" value="Homeodomain-like"/>
    <property type="match status" value="1"/>
</dbReference>
<comment type="caution">
    <text evidence="5">The sequence shown here is derived from an EMBL/GenBank/DDBJ whole genome shotgun (WGS) entry which is preliminary data.</text>
</comment>